<reference evidence="1 2" key="1">
    <citation type="submission" date="2024-01" db="EMBL/GenBank/DDBJ databases">
        <title>Complete genome of Cladobotryum mycophilum ATHUM6906.</title>
        <authorList>
            <person name="Christinaki A.C."/>
            <person name="Myridakis A.I."/>
            <person name="Kouvelis V.N."/>
        </authorList>
    </citation>
    <scope>NUCLEOTIDE SEQUENCE [LARGE SCALE GENOMIC DNA]</scope>
    <source>
        <strain evidence="1 2">ATHUM6906</strain>
    </source>
</reference>
<keyword evidence="2" id="KW-1185">Reference proteome</keyword>
<dbReference type="PANTHER" id="PTHR34129">
    <property type="entry name" value="BLR1139 PROTEIN"/>
    <property type="match status" value="1"/>
</dbReference>
<protein>
    <recommendedName>
        <fullName evidence="3">DUF952 domain-containing protein</fullName>
    </recommendedName>
</protein>
<sequence length="118" mass="13253">MSAPNPLPKYIYKIIPSAPEEPLPTPFPLSDLDAKDGFVHLSTATQVPKTADLFFTKTSDLWLIKLELTKLADPLKWEGGFPHLYGNFGAVDVQSLTKFERGQDQKWSESMNASTWLE</sequence>
<gene>
    <name evidence="1" type="ORF">PT974_11316</name>
</gene>
<accession>A0ABR0S5Y2</accession>
<dbReference type="PANTHER" id="PTHR34129:SF1">
    <property type="entry name" value="DUF952 DOMAIN-CONTAINING PROTEIN"/>
    <property type="match status" value="1"/>
</dbReference>
<evidence type="ECO:0000313" key="1">
    <source>
        <dbReference type="EMBL" id="KAK5987195.1"/>
    </source>
</evidence>
<dbReference type="Proteomes" id="UP001338125">
    <property type="component" value="Unassembled WGS sequence"/>
</dbReference>
<dbReference type="InterPro" id="IPR009297">
    <property type="entry name" value="DUF952"/>
</dbReference>
<dbReference type="Gene3D" id="3.20.170.20">
    <property type="entry name" value="Protein of unknown function DUF952"/>
    <property type="match status" value="1"/>
</dbReference>
<dbReference type="SUPFAM" id="SSF56399">
    <property type="entry name" value="ADP-ribosylation"/>
    <property type="match status" value="1"/>
</dbReference>
<organism evidence="1 2">
    <name type="scientific">Cladobotryum mycophilum</name>
    <dbReference type="NCBI Taxonomy" id="491253"/>
    <lineage>
        <taxon>Eukaryota</taxon>
        <taxon>Fungi</taxon>
        <taxon>Dikarya</taxon>
        <taxon>Ascomycota</taxon>
        <taxon>Pezizomycotina</taxon>
        <taxon>Sordariomycetes</taxon>
        <taxon>Hypocreomycetidae</taxon>
        <taxon>Hypocreales</taxon>
        <taxon>Hypocreaceae</taxon>
        <taxon>Cladobotryum</taxon>
    </lineage>
</organism>
<comment type="caution">
    <text evidence="1">The sequence shown here is derived from an EMBL/GenBank/DDBJ whole genome shotgun (WGS) entry which is preliminary data.</text>
</comment>
<dbReference type="Pfam" id="PF06108">
    <property type="entry name" value="DUF952"/>
    <property type="match status" value="1"/>
</dbReference>
<dbReference type="EMBL" id="JAVFKD010000016">
    <property type="protein sequence ID" value="KAK5987195.1"/>
    <property type="molecule type" value="Genomic_DNA"/>
</dbReference>
<name>A0ABR0S5Y2_9HYPO</name>
<evidence type="ECO:0000313" key="2">
    <source>
        <dbReference type="Proteomes" id="UP001338125"/>
    </source>
</evidence>
<evidence type="ECO:0008006" key="3">
    <source>
        <dbReference type="Google" id="ProtNLM"/>
    </source>
</evidence>
<proteinExistence type="predicted"/>